<evidence type="ECO:0000313" key="2">
    <source>
        <dbReference type="Proteomes" id="UP001631969"/>
    </source>
</evidence>
<dbReference type="Proteomes" id="UP001631969">
    <property type="component" value="Unassembled WGS sequence"/>
</dbReference>
<reference evidence="1" key="1">
    <citation type="submission" date="2024-12" db="EMBL/GenBank/DDBJ databases">
        <authorList>
            <person name="Wu N."/>
        </authorList>
    </citation>
    <scope>NUCLEOTIDE SEQUENCE</scope>
    <source>
        <strain evidence="1">P15</strain>
    </source>
</reference>
<proteinExistence type="predicted"/>
<sequence>MDIASFLIYCTIATFTPGPTNIVILSIVNQSGAKKAMNYSYGATAGFGLLLAVSAALNTVLVTILPKVLLTMQVVGSMYMLYLAYLMFRKHTSNPTEVQAATFISGFLMQFLNPKVVLFTLTVIPAFILPYYHAVPAVTLSILAITGIGFLAFTTWVLFGTIFRVFLQKHNKVVNIAMAVLLVYAAIMVWK</sequence>
<gene>
    <name evidence="1" type="ORF">ACI1P1_07105</name>
</gene>
<evidence type="ECO:0000313" key="1">
    <source>
        <dbReference type="EMBL" id="MFM9328046.1"/>
    </source>
</evidence>
<accession>A0ACC7NVE3</accession>
<protein>
    <submittedName>
        <fullName evidence="1">LysE family translocator</fullName>
    </submittedName>
</protein>
<organism evidence="1 2">
    <name type="scientific">Paenibacillus mesotrionivorans</name>
    <dbReference type="NCBI Taxonomy" id="3160968"/>
    <lineage>
        <taxon>Bacteria</taxon>
        <taxon>Bacillati</taxon>
        <taxon>Bacillota</taxon>
        <taxon>Bacilli</taxon>
        <taxon>Bacillales</taxon>
        <taxon>Paenibacillaceae</taxon>
        <taxon>Paenibacillus</taxon>
    </lineage>
</organism>
<name>A0ACC7NVE3_9BACL</name>
<dbReference type="EMBL" id="JBJURJ010000004">
    <property type="protein sequence ID" value="MFM9328046.1"/>
    <property type="molecule type" value="Genomic_DNA"/>
</dbReference>
<keyword evidence="2" id="KW-1185">Reference proteome</keyword>
<comment type="caution">
    <text evidence="1">The sequence shown here is derived from an EMBL/GenBank/DDBJ whole genome shotgun (WGS) entry which is preliminary data.</text>
</comment>